<evidence type="ECO:0000256" key="1">
    <source>
        <dbReference type="SAM" id="SignalP"/>
    </source>
</evidence>
<evidence type="ECO:0000259" key="2">
    <source>
        <dbReference type="Pfam" id="PF13449"/>
    </source>
</evidence>
<protein>
    <submittedName>
        <fullName evidence="3">Esterase-like activity of phytase family protein</fullName>
    </submittedName>
</protein>
<feature type="signal peptide" evidence="1">
    <location>
        <begin position="1"/>
        <end position="18"/>
    </location>
</feature>
<organism evidence="3 4">
    <name type="scientific">Nibrella saemangeumensis</name>
    <dbReference type="NCBI Taxonomy" id="1084526"/>
    <lineage>
        <taxon>Bacteria</taxon>
        <taxon>Pseudomonadati</taxon>
        <taxon>Bacteroidota</taxon>
        <taxon>Cytophagia</taxon>
        <taxon>Cytophagales</taxon>
        <taxon>Spirosomataceae</taxon>
        <taxon>Nibrella</taxon>
    </lineage>
</organism>
<accession>A0ABP8MP35</accession>
<proteinExistence type="predicted"/>
<gene>
    <name evidence="3" type="ORF">GCM10023189_16690</name>
</gene>
<dbReference type="Proteomes" id="UP001501175">
    <property type="component" value="Unassembled WGS sequence"/>
</dbReference>
<dbReference type="Pfam" id="PF13449">
    <property type="entry name" value="Phytase-like"/>
    <property type="match status" value="1"/>
</dbReference>
<dbReference type="RefSeq" id="WP_345242468.1">
    <property type="nucleotide sequence ID" value="NZ_BAABHD010000022.1"/>
</dbReference>
<dbReference type="InterPro" id="IPR027372">
    <property type="entry name" value="Phytase-like_dom"/>
</dbReference>
<feature type="domain" description="Phytase-like" evidence="2">
    <location>
        <begin position="52"/>
        <end position="363"/>
    </location>
</feature>
<comment type="caution">
    <text evidence="3">The sequence shown here is derived from an EMBL/GenBank/DDBJ whole genome shotgun (WGS) entry which is preliminary data.</text>
</comment>
<keyword evidence="4" id="KW-1185">Reference proteome</keyword>
<sequence length="378" mass="41168">MKTFVTCTVVLCMAFSYATCTRDHQIPGASTVSALRFIGEQIVPNRAQYNNTTLGGFSSISYRPDNNQFYIMSDDAASLNPFVRFYTATLNYNQTAFAGVNFTGVTPLKNSNGTDFATSQVDPEGLQFDAATQRIIWSSEGIRNVAANPPVLIQPFIREANLDGSYVADFTVPDLFRIQSTENGTRSNGSFEGLAMTPNHQFLFAASEEPLYEDGPRADVGVAGSPIRIIKYNRQTRQPVAQYAYRLDAVHQNTTPAGQFRLNGVVDMIALSETQLLVMERSFAVGATPDYVVKIYKVDLTNATNVAGVNALQGASFMAATKTLLLDVGTTGIQRVDNLEGMTFGPMLANGNRSLVMVSDDNFGAAQISQFLVFEVIP</sequence>
<dbReference type="PANTHER" id="PTHR37957:SF1">
    <property type="entry name" value="PHYTASE-LIKE DOMAIN-CONTAINING PROTEIN"/>
    <property type="match status" value="1"/>
</dbReference>
<dbReference type="InterPro" id="IPR011047">
    <property type="entry name" value="Quinoprotein_ADH-like_sf"/>
</dbReference>
<dbReference type="EMBL" id="BAABHD010000022">
    <property type="protein sequence ID" value="GAA4452766.1"/>
    <property type="molecule type" value="Genomic_DNA"/>
</dbReference>
<dbReference type="PANTHER" id="PTHR37957">
    <property type="entry name" value="BLR7070 PROTEIN"/>
    <property type="match status" value="1"/>
</dbReference>
<evidence type="ECO:0000313" key="4">
    <source>
        <dbReference type="Proteomes" id="UP001501175"/>
    </source>
</evidence>
<evidence type="ECO:0000313" key="3">
    <source>
        <dbReference type="EMBL" id="GAA4452766.1"/>
    </source>
</evidence>
<feature type="chain" id="PRO_5045670531" evidence="1">
    <location>
        <begin position="19"/>
        <end position="378"/>
    </location>
</feature>
<reference evidence="4" key="1">
    <citation type="journal article" date="2019" name="Int. J. Syst. Evol. Microbiol.">
        <title>The Global Catalogue of Microorganisms (GCM) 10K type strain sequencing project: providing services to taxonomists for standard genome sequencing and annotation.</title>
        <authorList>
            <consortium name="The Broad Institute Genomics Platform"/>
            <consortium name="The Broad Institute Genome Sequencing Center for Infectious Disease"/>
            <person name="Wu L."/>
            <person name="Ma J."/>
        </authorList>
    </citation>
    <scope>NUCLEOTIDE SEQUENCE [LARGE SCALE GENOMIC DNA]</scope>
    <source>
        <strain evidence="4">JCM 17927</strain>
    </source>
</reference>
<name>A0ABP8MP35_9BACT</name>
<keyword evidence="1" id="KW-0732">Signal</keyword>
<dbReference type="SUPFAM" id="SSF50998">
    <property type="entry name" value="Quinoprotein alcohol dehydrogenase-like"/>
    <property type="match status" value="1"/>
</dbReference>